<comment type="caution">
    <text evidence="2">The sequence shown here is derived from an EMBL/GenBank/DDBJ whole genome shotgun (WGS) entry which is preliminary data.</text>
</comment>
<name>A0A235F5R1_9BACL</name>
<feature type="transmembrane region" description="Helical" evidence="1">
    <location>
        <begin position="317"/>
        <end position="343"/>
    </location>
</feature>
<dbReference type="InterPro" id="IPR025291">
    <property type="entry name" value="DUF4153"/>
</dbReference>
<keyword evidence="1" id="KW-0472">Membrane</keyword>
<evidence type="ECO:0000313" key="2">
    <source>
        <dbReference type="EMBL" id="OYD56636.1"/>
    </source>
</evidence>
<dbReference type="RefSeq" id="WP_094253652.1">
    <property type="nucleotide sequence ID" value="NZ_JBHLXL010000002.1"/>
</dbReference>
<keyword evidence="1" id="KW-0812">Transmembrane</keyword>
<feature type="transmembrane region" description="Helical" evidence="1">
    <location>
        <begin position="355"/>
        <end position="377"/>
    </location>
</feature>
<sequence>MNASWKRTDIVFMILCTLLGVLAEQSFFHSKIGISYFVFVTALYWTFFWRFKGFDFTNRRFGFFVLLSIWLLSSTFFLYSNMFFYGFNQLVIPVLVIFHMSLITGNQLIPWHKFSFIFYTLTRFFSTFPYVLTVLKSLKSKLKPKTSNKTTQALIKVTIGLLLSVPLLFVVILLLSSADEKFKMLVGNLPDLLIQVNPFEGIFRTLAVLIISAVLFGYLQVLKTHRDIVVEGKFRPGAFSWDPIIVCTLLLMVNAVYVLFASLQFQYFFSGTLQESYTFAEYARRGFFELLAVTLINLSLLNGVITFTHLINRALKAAVKLLLTLLIIVSGIMLVSAFVRLSLYESAYGFTFDRVLPHSFMLLLAVIFIFTLIKVWVERLSLVRFYVISALVYYTALNMVNVDQFIVNQNMQRYEETGKIDLNHLTSLSYAGLDGLMDLYEKEPSNQKVKQILLDQKIMMKKQESWQSFNLLERKVSERLENLSLY</sequence>
<evidence type="ECO:0000256" key="1">
    <source>
        <dbReference type="SAM" id="Phobius"/>
    </source>
</evidence>
<feature type="transmembrane region" description="Helical" evidence="1">
    <location>
        <begin position="33"/>
        <end position="51"/>
    </location>
</feature>
<feature type="transmembrane region" description="Helical" evidence="1">
    <location>
        <begin position="90"/>
        <end position="109"/>
    </location>
</feature>
<feature type="transmembrane region" description="Helical" evidence="1">
    <location>
        <begin position="202"/>
        <end position="221"/>
    </location>
</feature>
<proteinExistence type="predicted"/>
<dbReference type="AlphaFoldDB" id="A0A235F5R1"/>
<keyword evidence="3" id="KW-1185">Reference proteome</keyword>
<feature type="transmembrane region" description="Helical" evidence="1">
    <location>
        <begin position="383"/>
        <end position="402"/>
    </location>
</feature>
<keyword evidence="1" id="KW-1133">Transmembrane helix</keyword>
<feature type="transmembrane region" description="Helical" evidence="1">
    <location>
        <begin position="241"/>
        <end position="269"/>
    </location>
</feature>
<dbReference type="OrthoDB" id="9767931at2"/>
<accession>A0A235F5R1</accession>
<feature type="transmembrane region" description="Helical" evidence="1">
    <location>
        <begin position="116"/>
        <end position="133"/>
    </location>
</feature>
<evidence type="ECO:0000313" key="3">
    <source>
        <dbReference type="Proteomes" id="UP000215059"/>
    </source>
</evidence>
<reference evidence="2 3" key="1">
    <citation type="submission" date="2017-07" db="EMBL/GenBank/DDBJ databases">
        <title>Fictibacillus sp. nov. GDSW-R2A3 Genome sequencing and assembly.</title>
        <authorList>
            <person name="Mayilraj S."/>
        </authorList>
    </citation>
    <scope>NUCLEOTIDE SEQUENCE [LARGE SCALE GENOMIC DNA]</scope>
    <source>
        <strain evidence="2 3">GDSW-R2A3</strain>
    </source>
</reference>
<feature type="transmembrane region" description="Helical" evidence="1">
    <location>
        <begin position="153"/>
        <end position="175"/>
    </location>
</feature>
<organism evidence="2 3">
    <name type="scientific">Fictibacillus aquaticus</name>
    <dbReference type="NCBI Taxonomy" id="2021314"/>
    <lineage>
        <taxon>Bacteria</taxon>
        <taxon>Bacillati</taxon>
        <taxon>Bacillota</taxon>
        <taxon>Bacilli</taxon>
        <taxon>Bacillales</taxon>
        <taxon>Fictibacillaceae</taxon>
        <taxon>Fictibacillus</taxon>
    </lineage>
</organism>
<feature type="transmembrane region" description="Helical" evidence="1">
    <location>
        <begin position="290"/>
        <end position="311"/>
    </location>
</feature>
<feature type="transmembrane region" description="Helical" evidence="1">
    <location>
        <begin position="63"/>
        <end position="84"/>
    </location>
</feature>
<dbReference type="EMBL" id="NOII01000011">
    <property type="protein sequence ID" value="OYD56636.1"/>
    <property type="molecule type" value="Genomic_DNA"/>
</dbReference>
<gene>
    <name evidence="2" type="ORF">CGZ90_16635</name>
</gene>
<dbReference type="Proteomes" id="UP000215059">
    <property type="component" value="Unassembled WGS sequence"/>
</dbReference>
<protein>
    <submittedName>
        <fullName evidence="2">Uncharacterized protein</fullName>
    </submittedName>
</protein>
<dbReference type="Pfam" id="PF13687">
    <property type="entry name" value="DUF4153"/>
    <property type="match status" value="1"/>
</dbReference>